<keyword evidence="1" id="KW-0175">Coiled coil</keyword>
<protein>
    <submittedName>
        <fullName evidence="2">Uncharacterized protein</fullName>
    </submittedName>
</protein>
<dbReference type="KEGG" id="sfol:H3H32_04315"/>
<accession>A0A7G5GZ93</accession>
<evidence type="ECO:0000256" key="1">
    <source>
        <dbReference type="SAM" id="Coils"/>
    </source>
</evidence>
<dbReference type="RefSeq" id="WP_182461439.1">
    <property type="nucleotide sequence ID" value="NZ_CP059732.1"/>
</dbReference>
<keyword evidence="3" id="KW-1185">Reference proteome</keyword>
<gene>
    <name evidence="2" type="ORF">H3H32_04315</name>
</gene>
<name>A0A7G5GZ93_9BACT</name>
<evidence type="ECO:0000313" key="3">
    <source>
        <dbReference type="Proteomes" id="UP000515369"/>
    </source>
</evidence>
<sequence>MVSEKQILALVERFEHKLKQLLVRYNESRQQIVLLEEENAALQESLREEQKQVLELRRKLASIDKTPVVPIKKSTHTINLESNSALLGQLDTYIKEVDQCIAHLSALS</sequence>
<dbReference type="AlphaFoldDB" id="A0A7G5GZ93"/>
<dbReference type="EMBL" id="CP059732">
    <property type="protein sequence ID" value="QMW04185.1"/>
    <property type="molecule type" value="Genomic_DNA"/>
</dbReference>
<dbReference type="Proteomes" id="UP000515369">
    <property type="component" value="Chromosome"/>
</dbReference>
<reference evidence="2 3" key="1">
    <citation type="submission" date="2020-07" db="EMBL/GenBank/DDBJ databases">
        <title>Spirosoma foliorum sp. nov., isolated from the leaves on the Nejang mountain Korea, Republic of.</title>
        <authorList>
            <person name="Ho H."/>
            <person name="Lee Y.-J."/>
            <person name="Nurcahyanto D.-A."/>
            <person name="Kim S.-G."/>
        </authorList>
    </citation>
    <scope>NUCLEOTIDE SEQUENCE [LARGE SCALE GENOMIC DNA]</scope>
    <source>
        <strain evidence="2 3">PL0136</strain>
    </source>
</reference>
<feature type="coiled-coil region" evidence="1">
    <location>
        <begin position="11"/>
        <end position="66"/>
    </location>
</feature>
<evidence type="ECO:0000313" key="2">
    <source>
        <dbReference type="EMBL" id="QMW04185.1"/>
    </source>
</evidence>
<proteinExistence type="predicted"/>
<organism evidence="2 3">
    <name type="scientific">Spirosoma foliorum</name>
    <dbReference type="NCBI Taxonomy" id="2710596"/>
    <lineage>
        <taxon>Bacteria</taxon>
        <taxon>Pseudomonadati</taxon>
        <taxon>Bacteroidota</taxon>
        <taxon>Cytophagia</taxon>
        <taxon>Cytophagales</taxon>
        <taxon>Cytophagaceae</taxon>
        <taxon>Spirosoma</taxon>
    </lineage>
</organism>